<dbReference type="Pfam" id="PF13714">
    <property type="entry name" value="PEP_mutase"/>
    <property type="match status" value="1"/>
</dbReference>
<dbReference type="PANTHER" id="PTHR42905:SF16">
    <property type="entry name" value="CARBOXYPHOSPHONOENOLPYRUVATE PHOSPHONOMUTASE-LIKE PROTEIN (AFU_ORTHOLOGUE AFUA_5G07230)"/>
    <property type="match status" value="1"/>
</dbReference>
<name>A0A1Y6BUD5_9PROT</name>
<dbReference type="InterPro" id="IPR039556">
    <property type="entry name" value="ICL/PEPM"/>
</dbReference>
<keyword evidence="1" id="KW-0456">Lyase</keyword>
<accession>A0A1Y6BUD5</accession>
<dbReference type="InterPro" id="IPR040442">
    <property type="entry name" value="Pyrv_kinase-like_dom_sf"/>
</dbReference>
<evidence type="ECO:0000313" key="1">
    <source>
        <dbReference type="EMBL" id="SMF21829.1"/>
    </source>
</evidence>
<dbReference type="SUPFAM" id="SSF51621">
    <property type="entry name" value="Phosphoenolpyruvate/pyruvate domain"/>
    <property type="match status" value="1"/>
</dbReference>
<dbReference type="EMBL" id="FWZX01000007">
    <property type="protein sequence ID" value="SMF21829.1"/>
    <property type="molecule type" value="Genomic_DNA"/>
</dbReference>
<dbReference type="RefSeq" id="WP_085122832.1">
    <property type="nucleotide sequence ID" value="NZ_FWZX01000007.1"/>
</dbReference>
<dbReference type="InterPro" id="IPR015813">
    <property type="entry name" value="Pyrv/PenolPyrv_kinase-like_dom"/>
</dbReference>
<evidence type="ECO:0000313" key="2">
    <source>
        <dbReference type="Proteomes" id="UP000192917"/>
    </source>
</evidence>
<dbReference type="CDD" id="cd00377">
    <property type="entry name" value="ICL_PEPM"/>
    <property type="match status" value="1"/>
</dbReference>
<dbReference type="Gene3D" id="6.10.250.2750">
    <property type="match status" value="1"/>
</dbReference>
<dbReference type="GO" id="GO:0016829">
    <property type="term" value="F:lyase activity"/>
    <property type="evidence" value="ECO:0007669"/>
    <property type="project" value="UniProtKB-KW"/>
</dbReference>
<organism evidence="1 2">
    <name type="scientific">Tistlia consotensis USBA 355</name>
    <dbReference type="NCBI Taxonomy" id="560819"/>
    <lineage>
        <taxon>Bacteria</taxon>
        <taxon>Pseudomonadati</taxon>
        <taxon>Pseudomonadota</taxon>
        <taxon>Alphaproteobacteria</taxon>
        <taxon>Rhodospirillales</taxon>
        <taxon>Rhodovibrionaceae</taxon>
        <taxon>Tistlia</taxon>
    </lineage>
</organism>
<dbReference type="PANTHER" id="PTHR42905">
    <property type="entry name" value="PHOSPHOENOLPYRUVATE CARBOXYLASE"/>
    <property type="match status" value="1"/>
</dbReference>
<gene>
    <name evidence="1" type="ORF">SAMN05428998_107135</name>
</gene>
<protein>
    <submittedName>
        <fullName evidence="1">2-Methylisocitrate lyase, PEP mutase family</fullName>
    </submittedName>
</protein>
<dbReference type="STRING" id="560819.SAMN05428998_107135"/>
<proteinExistence type="predicted"/>
<dbReference type="AlphaFoldDB" id="A0A1Y6BUD5"/>
<reference evidence="1 2" key="1">
    <citation type="submission" date="2017-04" db="EMBL/GenBank/DDBJ databases">
        <authorList>
            <person name="Afonso C.L."/>
            <person name="Miller P.J."/>
            <person name="Scott M.A."/>
            <person name="Spackman E."/>
            <person name="Goraichik I."/>
            <person name="Dimitrov K.M."/>
            <person name="Suarez D.L."/>
            <person name="Swayne D.E."/>
        </authorList>
    </citation>
    <scope>NUCLEOTIDE SEQUENCE [LARGE SCALE GENOMIC DNA]</scope>
    <source>
        <strain evidence="1 2">USBA 355</strain>
    </source>
</reference>
<dbReference type="Gene3D" id="3.20.20.60">
    <property type="entry name" value="Phosphoenolpyruvate-binding domains"/>
    <property type="match status" value="1"/>
</dbReference>
<dbReference type="Proteomes" id="UP000192917">
    <property type="component" value="Unassembled WGS sequence"/>
</dbReference>
<sequence>MVAADDESRAAAFAALHAGPGIFVLPNPWDIGSAKLLTALGFPALATTSAGYAFSRGKQDKVGETGREEALAHAREIVGATHLPVSADLENGFGDRPEDVAETVRRAAEAGLSGCTIEDTTGDPARPIYERSHAIERIAAGVEAAKSLPRPFQLTARAENYLHGRPDFDDTLARLQGYEAVGAPVLYAPGLPDLAAISRVCEAVSRPVNVVAGIGLQGVTLAELEAAGVRRVSLGSALARTALGAMLSAARGILVRGSFDGLSGAASFAGIKALLSEADSLAGG</sequence>
<keyword evidence="2" id="KW-1185">Reference proteome</keyword>